<dbReference type="Proteomes" id="UP000324222">
    <property type="component" value="Unassembled WGS sequence"/>
</dbReference>
<comment type="caution">
    <text evidence="1">The sequence shown here is derived from an EMBL/GenBank/DDBJ whole genome shotgun (WGS) entry which is preliminary data.</text>
</comment>
<dbReference type="AlphaFoldDB" id="A0A5B7GP12"/>
<protein>
    <submittedName>
        <fullName evidence="1">Uncharacterized protein</fullName>
    </submittedName>
</protein>
<accession>A0A5B7GP12</accession>
<gene>
    <name evidence="1" type="ORF">E2C01_052300</name>
</gene>
<reference evidence="1 2" key="1">
    <citation type="submission" date="2019-05" db="EMBL/GenBank/DDBJ databases">
        <title>Another draft genome of Portunus trituberculatus and its Hox gene families provides insights of decapod evolution.</title>
        <authorList>
            <person name="Jeong J.-H."/>
            <person name="Song I."/>
            <person name="Kim S."/>
            <person name="Choi T."/>
            <person name="Kim D."/>
            <person name="Ryu S."/>
            <person name="Kim W."/>
        </authorList>
    </citation>
    <scope>NUCLEOTIDE SEQUENCE [LARGE SCALE GENOMIC DNA]</scope>
    <source>
        <tissue evidence="1">Muscle</tissue>
    </source>
</reference>
<evidence type="ECO:0000313" key="1">
    <source>
        <dbReference type="EMBL" id="MPC58304.1"/>
    </source>
</evidence>
<proteinExistence type="predicted"/>
<evidence type="ECO:0000313" key="2">
    <source>
        <dbReference type="Proteomes" id="UP000324222"/>
    </source>
</evidence>
<keyword evidence="2" id="KW-1185">Reference proteome</keyword>
<name>A0A5B7GP12_PORTR</name>
<dbReference type="EMBL" id="VSRR010015551">
    <property type="protein sequence ID" value="MPC58304.1"/>
    <property type="molecule type" value="Genomic_DNA"/>
</dbReference>
<organism evidence="1 2">
    <name type="scientific">Portunus trituberculatus</name>
    <name type="common">Swimming crab</name>
    <name type="synonym">Neptunus trituberculatus</name>
    <dbReference type="NCBI Taxonomy" id="210409"/>
    <lineage>
        <taxon>Eukaryota</taxon>
        <taxon>Metazoa</taxon>
        <taxon>Ecdysozoa</taxon>
        <taxon>Arthropoda</taxon>
        <taxon>Crustacea</taxon>
        <taxon>Multicrustacea</taxon>
        <taxon>Malacostraca</taxon>
        <taxon>Eumalacostraca</taxon>
        <taxon>Eucarida</taxon>
        <taxon>Decapoda</taxon>
        <taxon>Pleocyemata</taxon>
        <taxon>Brachyura</taxon>
        <taxon>Eubrachyura</taxon>
        <taxon>Portunoidea</taxon>
        <taxon>Portunidae</taxon>
        <taxon>Portuninae</taxon>
        <taxon>Portunus</taxon>
    </lineage>
</organism>
<sequence length="49" mass="5488">MKEPVPVTDVCLRATIKLGDRDAQYSSARATSVRQRDCHTAAEGWREIV</sequence>